<reference evidence="1" key="1">
    <citation type="submission" date="2018-05" db="EMBL/GenBank/DDBJ databases">
        <title>Draft genome of Mucuna pruriens seed.</title>
        <authorList>
            <person name="Nnadi N.E."/>
            <person name="Vos R."/>
            <person name="Hasami M.H."/>
            <person name="Devisetty U.K."/>
            <person name="Aguiy J.C."/>
        </authorList>
    </citation>
    <scope>NUCLEOTIDE SEQUENCE [LARGE SCALE GENOMIC DNA]</scope>
    <source>
        <strain evidence="1">JCA_2017</strain>
    </source>
</reference>
<evidence type="ECO:0000313" key="2">
    <source>
        <dbReference type="Proteomes" id="UP000257109"/>
    </source>
</evidence>
<dbReference type="Proteomes" id="UP000257109">
    <property type="component" value="Unassembled WGS sequence"/>
</dbReference>
<feature type="non-terminal residue" evidence="1">
    <location>
        <position position="1"/>
    </location>
</feature>
<comment type="caution">
    <text evidence="1">The sequence shown here is derived from an EMBL/GenBank/DDBJ whole genome shotgun (WGS) entry which is preliminary data.</text>
</comment>
<name>A0A371EUZ1_MUCPR</name>
<dbReference type="AlphaFoldDB" id="A0A371EUZ1"/>
<keyword evidence="2" id="KW-1185">Reference proteome</keyword>
<gene>
    <name evidence="1" type="ORF">CR513_51050</name>
</gene>
<evidence type="ECO:0000313" key="1">
    <source>
        <dbReference type="EMBL" id="RDX69796.1"/>
    </source>
</evidence>
<sequence>MFETKLLDFDHLKELYLKDEETMEVSTFMKDFSLRIKNCVQRVVGEKAHEGGLIGNFGE</sequence>
<protein>
    <submittedName>
        <fullName evidence="1">Uncharacterized protein</fullName>
    </submittedName>
</protein>
<organism evidence="1 2">
    <name type="scientific">Mucuna pruriens</name>
    <name type="common">Velvet bean</name>
    <name type="synonym">Dolichos pruriens</name>
    <dbReference type="NCBI Taxonomy" id="157652"/>
    <lineage>
        <taxon>Eukaryota</taxon>
        <taxon>Viridiplantae</taxon>
        <taxon>Streptophyta</taxon>
        <taxon>Embryophyta</taxon>
        <taxon>Tracheophyta</taxon>
        <taxon>Spermatophyta</taxon>
        <taxon>Magnoliopsida</taxon>
        <taxon>eudicotyledons</taxon>
        <taxon>Gunneridae</taxon>
        <taxon>Pentapetalae</taxon>
        <taxon>rosids</taxon>
        <taxon>fabids</taxon>
        <taxon>Fabales</taxon>
        <taxon>Fabaceae</taxon>
        <taxon>Papilionoideae</taxon>
        <taxon>50 kb inversion clade</taxon>
        <taxon>NPAAA clade</taxon>
        <taxon>indigoferoid/millettioid clade</taxon>
        <taxon>Phaseoleae</taxon>
        <taxon>Mucuna</taxon>
    </lineage>
</organism>
<dbReference type="EMBL" id="QJKJ01011956">
    <property type="protein sequence ID" value="RDX69796.1"/>
    <property type="molecule type" value="Genomic_DNA"/>
</dbReference>
<proteinExistence type="predicted"/>
<accession>A0A371EUZ1</accession>